<protein>
    <submittedName>
        <fullName evidence="1">Uncharacterized protein</fullName>
    </submittedName>
</protein>
<evidence type="ECO:0000313" key="2">
    <source>
        <dbReference type="Proteomes" id="UP001610563"/>
    </source>
</evidence>
<evidence type="ECO:0000313" key="1">
    <source>
        <dbReference type="EMBL" id="KAL2785470.1"/>
    </source>
</evidence>
<gene>
    <name evidence="1" type="ORF">BJX66DRAFT_59587</name>
</gene>
<dbReference type="Proteomes" id="UP001610563">
    <property type="component" value="Unassembled WGS sequence"/>
</dbReference>
<keyword evidence="2" id="KW-1185">Reference proteome</keyword>
<dbReference type="EMBL" id="JBFTWV010000143">
    <property type="protein sequence ID" value="KAL2785470.1"/>
    <property type="molecule type" value="Genomic_DNA"/>
</dbReference>
<organism evidence="1 2">
    <name type="scientific">Aspergillus keveii</name>
    <dbReference type="NCBI Taxonomy" id="714993"/>
    <lineage>
        <taxon>Eukaryota</taxon>
        <taxon>Fungi</taxon>
        <taxon>Dikarya</taxon>
        <taxon>Ascomycota</taxon>
        <taxon>Pezizomycotina</taxon>
        <taxon>Eurotiomycetes</taxon>
        <taxon>Eurotiomycetidae</taxon>
        <taxon>Eurotiales</taxon>
        <taxon>Aspergillaceae</taxon>
        <taxon>Aspergillus</taxon>
        <taxon>Aspergillus subgen. Nidulantes</taxon>
    </lineage>
</organism>
<accession>A0ABR4FQF5</accession>
<reference evidence="1 2" key="1">
    <citation type="submission" date="2024-07" db="EMBL/GenBank/DDBJ databases">
        <title>Section-level genome sequencing and comparative genomics of Aspergillus sections Usti and Cavernicolus.</title>
        <authorList>
            <consortium name="Lawrence Berkeley National Laboratory"/>
            <person name="Nybo J.L."/>
            <person name="Vesth T.C."/>
            <person name="Theobald S."/>
            <person name="Frisvad J.C."/>
            <person name="Larsen T.O."/>
            <person name="Kjaerboelling I."/>
            <person name="Rothschild-Mancinelli K."/>
            <person name="Lyhne E.K."/>
            <person name="Kogle M.E."/>
            <person name="Barry K."/>
            <person name="Clum A."/>
            <person name="Na H."/>
            <person name="Ledsgaard L."/>
            <person name="Lin J."/>
            <person name="Lipzen A."/>
            <person name="Kuo A."/>
            <person name="Riley R."/>
            <person name="Mondo S."/>
            <person name="Labutti K."/>
            <person name="Haridas S."/>
            <person name="Pangalinan J."/>
            <person name="Salamov A.A."/>
            <person name="Simmons B.A."/>
            <person name="Magnuson J.K."/>
            <person name="Chen J."/>
            <person name="Drula E."/>
            <person name="Henrissat B."/>
            <person name="Wiebenga A."/>
            <person name="Lubbers R.J."/>
            <person name="Gomes A.C."/>
            <person name="Makela M.R."/>
            <person name="Stajich J."/>
            <person name="Grigoriev I.V."/>
            <person name="Mortensen U.H."/>
            <person name="De Vries R.P."/>
            <person name="Baker S.E."/>
            <person name="Andersen M.R."/>
        </authorList>
    </citation>
    <scope>NUCLEOTIDE SEQUENCE [LARGE SCALE GENOMIC DNA]</scope>
    <source>
        <strain evidence="1 2">CBS 209.92</strain>
    </source>
</reference>
<comment type="caution">
    <text evidence="1">The sequence shown here is derived from an EMBL/GenBank/DDBJ whole genome shotgun (WGS) entry which is preliminary data.</text>
</comment>
<sequence length="66" mass="7691">MVLHFLIATIFSEFCQSEISHQVELRFELRTEACKAFFLLFQTSAILYLAFFSRDLSLILSTLPRS</sequence>
<name>A0ABR4FQF5_9EURO</name>
<proteinExistence type="predicted"/>